<dbReference type="NCBIfam" id="TIGR01730">
    <property type="entry name" value="RND_mfp"/>
    <property type="match status" value="1"/>
</dbReference>
<evidence type="ECO:0000313" key="7">
    <source>
        <dbReference type="Proteomes" id="UP000269041"/>
    </source>
</evidence>
<dbReference type="Gene3D" id="2.40.30.170">
    <property type="match status" value="1"/>
</dbReference>
<dbReference type="GO" id="GO:0015562">
    <property type="term" value="F:efflux transmembrane transporter activity"/>
    <property type="evidence" value="ECO:0007669"/>
    <property type="project" value="TreeGrafter"/>
</dbReference>
<dbReference type="InterPro" id="IPR058625">
    <property type="entry name" value="MdtA-like_BSH"/>
</dbReference>
<keyword evidence="3" id="KW-0813">Transport</keyword>
<organism evidence="6 7">
    <name type="scientific">Vibrio pectenicida</name>
    <dbReference type="NCBI Taxonomy" id="62763"/>
    <lineage>
        <taxon>Bacteria</taxon>
        <taxon>Pseudomonadati</taxon>
        <taxon>Pseudomonadota</taxon>
        <taxon>Gammaproteobacteria</taxon>
        <taxon>Vibrionales</taxon>
        <taxon>Vibrionaceae</taxon>
        <taxon>Vibrio</taxon>
    </lineage>
</organism>
<dbReference type="SUPFAM" id="SSF111369">
    <property type="entry name" value="HlyD-like secretion proteins"/>
    <property type="match status" value="1"/>
</dbReference>
<dbReference type="Gene3D" id="1.10.287.470">
    <property type="entry name" value="Helix hairpin bin"/>
    <property type="match status" value="1"/>
</dbReference>
<evidence type="ECO:0000256" key="2">
    <source>
        <dbReference type="ARBA" id="ARBA00009477"/>
    </source>
</evidence>
<dbReference type="Gene3D" id="2.40.50.100">
    <property type="match status" value="1"/>
</dbReference>
<evidence type="ECO:0000259" key="5">
    <source>
        <dbReference type="Pfam" id="PF25967"/>
    </source>
</evidence>
<dbReference type="RefSeq" id="WP_125321825.1">
    <property type="nucleotide sequence ID" value="NZ_AP024889.1"/>
</dbReference>
<dbReference type="Pfam" id="PF25967">
    <property type="entry name" value="RND-MFP_C"/>
    <property type="match status" value="1"/>
</dbReference>
<protein>
    <submittedName>
        <fullName evidence="6">Efflux RND transporter periplasmic adaptor subunit</fullName>
    </submittedName>
</protein>
<evidence type="ECO:0000259" key="4">
    <source>
        <dbReference type="Pfam" id="PF25917"/>
    </source>
</evidence>
<evidence type="ECO:0000256" key="3">
    <source>
        <dbReference type="ARBA" id="ARBA00022448"/>
    </source>
</evidence>
<comment type="similarity">
    <text evidence="2">Belongs to the membrane fusion protein (MFP) (TC 8.A.1) family.</text>
</comment>
<comment type="caution">
    <text evidence="6">The sequence shown here is derived from an EMBL/GenBank/DDBJ whole genome shotgun (WGS) entry which is preliminary data.</text>
</comment>
<dbReference type="PANTHER" id="PTHR30469:SF20">
    <property type="entry name" value="EFFLUX RND TRANSPORTER PERIPLASMIC ADAPTOR SUBUNIT"/>
    <property type="match status" value="1"/>
</dbReference>
<proteinExistence type="inferred from homology"/>
<comment type="subcellular location">
    <subcellularLocation>
        <location evidence="1">Cell envelope</location>
    </subcellularLocation>
</comment>
<dbReference type="PANTHER" id="PTHR30469">
    <property type="entry name" value="MULTIDRUG RESISTANCE PROTEIN MDTA"/>
    <property type="match status" value="1"/>
</dbReference>
<feature type="domain" description="Multidrug resistance protein MdtA-like C-terminal permuted SH3" evidence="5">
    <location>
        <begin position="279"/>
        <end position="344"/>
    </location>
</feature>
<evidence type="ECO:0000256" key="1">
    <source>
        <dbReference type="ARBA" id="ARBA00004196"/>
    </source>
</evidence>
<dbReference type="Pfam" id="PF25917">
    <property type="entry name" value="BSH_RND"/>
    <property type="match status" value="1"/>
</dbReference>
<gene>
    <name evidence="6" type="ORF">EJA03_11955</name>
</gene>
<feature type="domain" description="Multidrug resistance protein MdtA-like barrel-sandwich hybrid" evidence="4">
    <location>
        <begin position="62"/>
        <end position="183"/>
    </location>
</feature>
<evidence type="ECO:0000313" key="6">
    <source>
        <dbReference type="EMBL" id="RSD30841.1"/>
    </source>
</evidence>
<keyword evidence="7" id="KW-1185">Reference proteome</keyword>
<dbReference type="InterPro" id="IPR058627">
    <property type="entry name" value="MdtA-like_C"/>
</dbReference>
<dbReference type="PROSITE" id="PS51257">
    <property type="entry name" value="PROKAR_LIPOPROTEIN"/>
    <property type="match status" value="1"/>
</dbReference>
<dbReference type="AlphaFoldDB" id="A0A3R9L1F7"/>
<dbReference type="GO" id="GO:1990281">
    <property type="term" value="C:efflux pump complex"/>
    <property type="evidence" value="ECO:0007669"/>
    <property type="project" value="TreeGrafter"/>
</dbReference>
<accession>A0A3R9L1F7</accession>
<sequence length="361" mass="39775">MKLFIGLSLLTSAIVLTGCGKENQYVDFGMPKVKAVQVSKDVEQDNLYFPAVANAAERAPLSFRVSGEVSKLNVKEGDKVKKDDVLAELDPTDYQLDVDNASAKFTVIDSQYKRSKPLVAKGLLARSQFDEIAANRQIALSELELAQLRLSFTQLLAPVDGIISRVNVDQYENVQVGQQVVNIHSIDNVEVLIQLPDSLYTNQPEPETLSRIEALVKVPSGNEYRASIKEFTTEPDPKTGTFTVTLALPMPEKEYILDGMAVEVTTDSYQIGLNRSSGVLVPIEAVFNADGDDINRSNKFVWLLNEDSTVTRQKIRVSKVTKKDLQVVSGLTGQQQVVVAGISRLKEGMKVEVIKQETGNE</sequence>
<reference evidence="6 7" key="1">
    <citation type="submission" date="2018-12" db="EMBL/GenBank/DDBJ databases">
        <title>Genomic taxonomy of the Vibrionaceae family.</title>
        <authorList>
            <person name="Gomez-Gil B."/>
            <person name="Enciso-Ibarra K."/>
        </authorList>
    </citation>
    <scope>NUCLEOTIDE SEQUENCE [LARGE SCALE GENOMIC DNA]</scope>
    <source>
        <strain evidence="6 7">CAIM 594</strain>
    </source>
</reference>
<name>A0A3R9L1F7_9VIBR</name>
<dbReference type="OrthoDB" id="1185083at2"/>
<dbReference type="Gene3D" id="2.40.420.20">
    <property type="match status" value="1"/>
</dbReference>
<dbReference type="InterPro" id="IPR006143">
    <property type="entry name" value="RND_pump_MFP"/>
</dbReference>
<dbReference type="EMBL" id="RSFA01000051">
    <property type="protein sequence ID" value="RSD30841.1"/>
    <property type="molecule type" value="Genomic_DNA"/>
</dbReference>
<dbReference type="Proteomes" id="UP000269041">
    <property type="component" value="Unassembled WGS sequence"/>
</dbReference>